<evidence type="ECO:0000256" key="6">
    <source>
        <dbReference type="SAM" id="MobiDB-lite"/>
    </source>
</evidence>
<evidence type="ECO:0000313" key="10">
    <source>
        <dbReference type="Proteomes" id="UP000094336"/>
    </source>
</evidence>
<dbReference type="PROSITE" id="PS51382">
    <property type="entry name" value="SPX"/>
    <property type="match status" value="1"/>
</dbReference>
<keyword evidence="2" id="KW-0926">Vacuole</keyword>
<dbReference type="GO" id="GO:0033254">
    <property type="term" value="C:vacuolar transporter chaperone complex"/>
    <property type="evidence" value="ECO:0007669"/>
    <property type="project" value="TreeGrafter"/>
</dbReference>
<dbReference type="InterPro" id="IPR004331">
    <property type="entry name" value="SPX_dom"/>
</dbReference>
<evidence type="ECO:0000256" key="1">
    <source>
        <dbReference type="ARBA" id="ARBA00004128"/>
    </source>
</evidence>
<dbReference type="GeneID" id="30148397"/>
<sequence>MKFGKKLEQLSVPAWKNYNIDYNDLKRQIRRATDADGTALPLRELRAAFVAQIDFVSLFVSLKRGELERKLVYYQNSLHSLLQIPAAHSTLRKKKMVYLSNEIHQLSGDLKNLTHFVLIQKVALKKLFKKFLKHYKGGKNSVATPQDLVPEEGLPQESTLKGIGKPVDARDPLESVPDDQDSPVPYTDKASTRSAQKLVNSVILYLNTHPQSFITLDLTPLILELAFFFEYLSNPDSTTQNIDTFLSSQKANNNMTFDLDCTVKHHSQAVFVVDGDNLPELRLNLMVSGKQFRLVSDELQSFKSESLRHLTKKDPKTHSSTSLASSYARAHTDSVLSYIYLTNDKNTNALVISSQGKLTSLVISPVGGLRGYAYCELSNELLNATILSPKASAEFVVQSLQKAGCYNGLAKMSVDWILEKGLRPHYKTRMARARFVYAPDARAQTMNVTLDTQILVSALNLTVEWGDDDAEMFRYSMLTVHHNESDTRDSSLGPLRDPARASAVGQFHRALHVVVHELPKFSWPLYLAAKFAPLPGRAALAVDSVSFKQVNEDAVVVVEPPLRRQPLFRPPVSPLDSPVGSPGPAAIPAPGRSGSMFDMALMGHSEPIGYQLSQATTNSRPKKQPETKVRYWNEFDDGSEDEDDGFYVDEESNLFGVGEASPSKFNRMINFLIEFSDTVSGRLEVLGIKRELPQATSPAVSPGEAIPRGKHSVATVATADTHRTTLSSLISSRSVSETSTSEDEGYFVPLINHDSKFRTRDFEGDFAAGLASAPTSPGGYYGAFDDREAVSPDYPRYYYQQRHDQVVTVIYFLCFFFSILVMGVSSGVIYSIDRSLGDTPGSGNVLLMAVTCFSLVLSFVSGIVGGTLIMMRFHMAPLWHHAVVWSGIATNFGFLVWGIVQVVK</sequence>
<dbReference type="CDD" id="cd14474">
    <property type="entry name" value="SPX_YDR089W"/>
    <property type="match status" value="1"/>
</dbReference>
<reference evidence="10" key="1">
    <citation type="submission" date="2016-05" db="EMBL/GenBank/DDBJ databases">
        <title>Comparative genomics of biotechnologically important yeasts.</title>
        <authorList>
            <consortium name="DOE Joint Genome Institute"/>
            <person name="Riley R."/>
            <person name="Haridas S."/>
            <person name="Wolfe K.H."/>
            <person name="Lopes M.R."/>
            <person name="Hittinger C.T."/>
            <person name="Goker M."/>
            <person name="Salamov A."/>
            <person name="Wisecaver J."/>
            <person name="Long T.M."/>
            <person name="Aerts A.L."/>
            <person name="Barry K."/>
            <person name="Choi C."/>
            <person name="Clum A."/>
            <person name="Coughlan A.Y."/>
            <person name="Deshpande S."/>
            <person name="Douglass A.P."/>
            <person name="Hanson S.J."/>
            <person name="Klenk H.-P."/>
            <person name="Labutti K."/>
            <person name="Lapidus A."/>
            <person name="Lindquist E."/>
            <person name="Lipzen A."/>
            <person name="Meier-Kolthoff J.P."/>
            <person name="Ohm R.A."/>
            <person name="Otillar R.P."/>
            <person name="Pangilinan J."/>
            <person name="Peng Y."/>
            <person name="Rokas A."/>
            <person name="Rosa C.A."/>
            <person name="Scheuner C."/>
            <person name="Sibirny A.A."/>
            <person name="Slot J.C."/>
            <person name="Stielow J.B."/>
            <person name="Sun H."/>
            <person name="Kurtzman C.P."/>
            <person name="Blackwell M."/>
            <person name="Grigoriev I.V."/>
            <person name="Jeffries T.W."/>
        </authorList>
    </citation>
    <scope>NUCLEOTIDE SEQUENCE [LARGE SCALE GENOMIC DNA]</scope>
    <source>
        <strain evidence="10">NRRL Y-12698</strain>
    </source>
</reference>
<gene>
    <name evidence="9" type="ORF">BABINDRAFT_167843</name>
</gene>
<protein>
    <recommendedName>
        <fullName evidence="8">SPX domain-containing protein</fullName>
    </recommendedName>
</protein>
<dbReference type="Proteomes" id="UP000094336">
    <property type="component" value="Unassembled WGS sequence"/>
</dbReference>
<comment type="subcellular location">
    <subcellularLocation>
        <location evidence="1">Vacuole membrane</location>
        <topology evidence="1">Multi-pass membrane protein</topology>
    </subcellularLocation>
</comment>
<organism evidence="9 10">
    <name type="scientific">Babjeviella inositovora NRRL Y-12698</name>
    <dbReference type="NCBI Taxonomy" id="984486"/>
    <lineage>
        <taxon>Eukaryota</taxon>
        <taxon>Fungi</taxon>
        <taxon>Dikarya</taxon>
        <taxon>Ascomycota</taxon>
        <taxon>Saccharomycotina</taxon>
        <taxon>Pichiomycetes</taxon>
        <taxon>Serinales incertae sedis</taxon>
        <taxon>Babjeviella</taxon>
    </lineage>
</organism>
<feature type="transmembrane region" description="Helical" evidence="7">
    <location>
        <begin position="882"/>
        <end position="903"/>
    </location>
</feature>
<dbReference type="STRING" id="984486.A0A1E3QLS8"/>
<dbReference type="OrthoDB" id="5588846at2759"/>
<keyword evidence="3 7" id="KW-0812">Transmembrane</keyword>
<evidence type="ECO:0000256" key="2">
    <source>
        <dbReference type="ARBA" id="ARBA00022554"/>
    </source>
</evidence>
<dbReference type="PANTHER" id="PTHR46140:SF1">
    <property type="entry name" value="VACUOLAR TRANSPORTER CHAPERONE COMPLEX SUBUNIT 4-RELATED"/>
    <property type="match status" value="1"/>
</dbReference>
<feature type="region of interest" description="Disordered" evidence="6">
    <location>
        <begin position="143"/>
        <end position="190"/>
    </location>
</feature>
<name>A0A1E3QLS8_9ASCO</name>
<evidence type="ECO:0000259" key="8">
    <source>
        <dbReference type="PROSITE" id="PS51382"/>
    </source>
</evidence>
<dbReference type="GO" id="GO:0007034">
    <property type="term" value="P:vacuolar transport"/>
    <property type="evidence" value="ECO:0007669"/>
    <property type="project" value="TreeGrafter"/>
</dbReference>
<dbReference type="RefSeq" id="XP_018983969.1">
    <property type="nucleotide sequence ID" value="XM_019130544.1"/>
</dbReference>
<dbReference type="GO" id="GO:0000329">
    <property type="term" value="C:fungal-type vacuole membrane"/>
    <property type="evidence" value="ECO:0007669"/>
    <property type="project" value="TreeGrafter"/>
</dbReference>
<evidence type="ECO:0000256" key="4">
    <source>
        <dbReference type="ARBA" id="ARBA00022989"/>
    </source>
</evidence>
<feature type="transmembrane region" description="Helical" evidence="7">
    <location>
        <begin position="809"/>
        <end position="832"/>
    </location>
</feature>
<evidence type="ECO:0000256" key="5">
    <source>
        <dbReference type="ARBA" id="ARBA00023136"/>
    </source>
</evidence>
<dbReference type="AlphaFoldDB" id="A0A1E3QLS8"/>
<dbReference type="EMBL" id="KV454434">
    <property type="protein sequence ID" value="ODQ78641.1"/>
    <property type="molecule type" value="Genomic_DNA"/>
</dbReference>
<dbReference type="PANTHER" id="PTHR46140">
    <property type="entry name" value="VACUOLAR TRANSPORTER CHAPERONE 1-RELATED"/>
    <property type="match status" value="1"/>
</dbReference>
<feature type="transmembrane region" description="Helical" evidence="7">
    <location>
        <begin position="844"/>
        <end position="870"/>
    </location>
</feature>
<dbReference type="InterPro" id="IPR051572">
    <property type="entry name" value="VTC_Complex_Subunit"/>
</dbReference>
<dbReference type="GO" id="GO:0006799">
    <property type="term" value="P:polyphosphate biosynthetic process"/>
    <property type="evidence" value="ECO:0007669"/>
    <property type="project" value="UniProtKB-ARBA"/>
</dbReference>
<feature type="domain" description="SPX" evidence="8">
    <location>
        <begin position="1"/>
        <end position="145"/>
    </location>
</feature>
<accession>A0A1E3QLS8</accession>
<dbReference type="GO" id="GO:0016237">
    <property type="term" value="P:microautophagy"/>
    <property type="evidence" value="ECO:0007669"/>
    <property type="project" value="TreeGrafter"/>
</dbReference>
<keyword evidence="10" id="KW-1185">Reference proteome</keyword>
<keyword evidence="5 7" id="KW-0472">Membrane</keyword>
<evidence type="ECO:0000256" key="3">
    <source>
        <dbReference type="ARBA" id="ARBA00022692"/>
    </source>
</evidence>
<evidence type="ECO:0000256" key="7">
    <source>
        <dbReference type="SAM" id="Phobius"/>
    </source>
</evidence>
<evidence type="ECO:0000313" key="9">
    <source>
        <dbReference type="EMBL" id="ODQ78641.1"/>
    </source>
</evidence>
<dbReference type="GO" id="GO:0042144">
    <property type="term" value="P:vacuole fusion, non-autophagic"/>
    <property type="evidence" value="ECO:0007669"/>
    <property type="project" value="TreeGrafter"/>
</dbReference>
<keyword evidence="4 7" id="KW-1133">Transmembrane helix</keyword>
<proteinExistence type="predicted"/>